<accession>A0A1G9ZJP7</accession>
<dbReference type="OrthoDB" id="200459at2157"/>
<proteinExistence type="predicted"/>
<sequence>MAKDTVRYPDQVVEEIESLVADGTFESKSEFYRFSAEYMLELVSPDYNEKTFSYEELKGELDLEFPSEVDDSYEFDDDFLEAVVEIRKYGLRGEFDAGYEYVDDEVDAGSRAALVLEELLAMYRTPQVE</sequence>
<protein>
    <submittedName>
        <fullName evidence="1">Transcriptional regulator, contains Arc/MetJ-type RHH (Ribbon-helix-helix) DNA-binding domain</fullName>
    </submittedName>
</protein>
<organism evidence="1 2">
    <name type="scientific">Halogranum gelatinilyticum</name>
    <dbReference type="NCBI Taxonomy" id="660521"/>
    <lineage>
        <taxon>Archaea</taxon>
        <taxon>Methanobacteriati</taxon>
        <taxon>Methanobacteriota</taxon>
        <taxon>Stenosarchaea group</taxon>
        <taxon>Halobacteria</taxon>
        <taxon>Halobacteriales</taxon>
        <taxon>Haloferacaceae</taxon>
    </lineage>
</organism>
<gene>
    <name evidence="1" type="ORF">SAMN04487949_3669</name>
</gene>
<dbReference type="EMBL" id="FNHL01000007">
    <property type="protein sequence ID" value="SDN20743.1"/>
    <property type="molecule type" value="Genomic_DNA"/>
</dbReference>
<name>A0A1G9ZJP7_9EURY</name>
<dbReference type="GO" id="GO:0003677">
    <property type="term" value="F:DNA binding"/>
    <property type="evidence" value="ECO:0007669"/>
    <property type="project" value="UniProtKB-KW"/>
</dbReference>
<dbReference type="RefSeq" id="WP_089699853.1">
    <property type="nucleotide sequence ID" value="NZ_FNHL01000007.1"/>
</dbReference>
<evidence type="ECO:0000313" key="2">
    <source>
        <dbReference type="Proteomes" id="UP000199451"/>
    </source>
</evidence>
<keyword evidence="2" id="KW-1185">Reference proteome</keyword>
<evidence type="ECO:0000313" key="1">
    <source>
        <dbReference type="EMBL" id="SDN20743.1"/>
    </source>
</evidence>
<dbReference type="AlphaFoldDB" id="A0A1G9ZJP7"/>
<reference evidence="2" key="1">
    <citation type="submission" date="2016-10" db="EMBL/GenBank/DDBJ databases">
        <authorList>
            <person name="Varghese N."/>
            <person name="Submissions S."/>
        </authorList>
    </citation>
    <scope>NUCLEOTIDE SEQUENCE [LARGE SCALE GENOMIC DNA]</scope>
    <source>
        <strain evidence="2">CGMCC 1.10119</strain>
    </source>
</reference>
<dbReference type="Proteomes" id="UP000199451">
    <property type="component" value="Unassembled WGS sequence"/>
</dbReference>
<keyword evidence="1" id="KW-0238">DNA-binding</keyword>